<organism evidence="2 3">
    <name type="scientific">Meridianimarinicoccus roseus</name>
    <dbReference type="NCBI Taxonomy" id="2072018"/>
    <lineage>
        <taxon>Bacteria</taxon>
        <taxon>Pseudomonadati</taxon>
        <taxon>Pseudomonadota</taxon>
        <taxon>Alphaproteobacteria</taxon>
        <taxon>Rhodobacterales</taxon>
        <taxon>Paracoccaceae</taxon>
        <taxon>Meridianimarinicoccus</taxon>
    </lineage>
</organism>
<dbReference type="OrthoDB" id="7877008at2"/>
<evidence type="ECO:0000313" key="2">
    <source>
        <dbReference type="EMBL" id="PWR03263.1"/>
    </source>
</evidence>
<evidence type="ECO:0000256" key="1">
    <source>
        <dbReference type="SAM" id="MobiDB-lite"/>
    </source>
</evidence>
<gene>
    <name evidence="2" type="ORF">DKT77_07295</name>
</gene>
<sequence length="442" mass="47898">MVEITDEKGARAWLEMQPKQVCVAMAARIALRGLAALGAADGETSERLVLVVFRAVLVAGASATSPVAQESRLRSAARRAVNADFSGARPAMSAGAISHYAARVAAGMNPTKSITRAISSAVTLEASDPNPTPVISVGSRAVPDAFSAFNQDAVASVEAAESPELLFNEPVWRSVDEPEGLAKGRTSLLRFLDADPAKWDFWARWYRGMFDGQPMDWALQRDVALIPDGVWQAGPAEVAKRVAEIENQFAPIPPEAARAQAQVLLLRPQITVLQANGLRELIDRAVDEYRREVCNQLPDCLQPLENLPVILHQIAETADGDAPMTEKEAALMRILPLMARTISYLNRRLQAAHADKATGDPDKRRLFHDAFYGRLGERSAELITSKTLWGGLLLGATVLLGSSVENVQAGLSTCYESIIKPEAGQERFPPPPPHFPDPFDEA</sequence>
<dbReference type="EMBL" id="QGKU01000029">
    <property type="protein sequence ID" value="PWR03263.1"/>
    <property type="molecule type" value="Genomic_DNA"/>
</dbReference>
<evidence type="ECO:0000313" key="3">
    <source>
        <dbReference type="Proteomes" id="UP000245680"/>
    </source>
</evidence>
<proteinExistence type="predicted"/>
<keyword evidence="3" id="KW-1185">Reference proteome</keyword>
<dbReference type="RefSeq" id="WP_109811055.1">
    <property type="nucleotide sequence ID" value="NZ_QGKU01000029.1"/>
</dbReference>
<reference evidence="2 3" key="1">
    <citation type="submission" date="2018-05" db="EMBL/GenBank/DDBJ databases">
        <title>Rhodobacteraceae gen. nov., sp. nov. isolated from sea water.</title>
        <authorList>
            <person name="Ren Y."/>
        </authorList>
    </citation>
    <scope>NUCLEOTIDE SEQUENCE [LARGE SCALE GENOMIC DNA]</scope>
    <source>
        <strain evidence="2 3">TG-679</strain>
    </source>
</reference>
<dbReference type="Proteomes" id="UP000245680">
    <property type="component" value="Unassembled WGS sequence"/>
</dbReference>
<accession>A0A2V2LNI7</accession>
<comment type="caution">
    <text evidence="2">The sequence shown here is derived from an EMBL/GenBank/DDBJ whole genome shotgun (WGS) entry which is preliminary data.</text>
</comment>
<protein>
    <submittedName>
        <fullName evidence="2">Uncharacterized protein</fullName>
    </submittedName>
</protein>
<feature type="region of interest" description="Disordered" evidence="1">
    <location>
        <begin position="422"/>
        <end position="442"/>
    </location>
</feature>
<dbReference type="AlphaFoldDB" id="A0A2V2LNI7"/>
<name>A0A2V2LNI7_9RHOB</name>